<feature type="domain" description="Calcineurin-like phosphoesterase" evidence="5">
    <location>
        <begin position="27"/>
        <end position="236"/>
    </location>
</feature>
<name>A0A4R2KDC1_9RHOB</name>
<dbReference type="GO" id="GO:0046872">
    <property type="term" value="F:metal ion binding"/>
    <property type="evidence" value="ECO:0007669"/>
    <property type="project" value="UniProtKB-KW"/>
</dbReference>
<dbReference type="InterPro" id="IPR004843">
    <property type="entry name" value="Calcineurin-like_PHP"/>
</dbReference>
<dbReference type="Proteomes" id="UP000295142">
    <property type="component" value="Unassembled WGS sequence"/>
</dbReference>
<keyword evidence="2" id="KW-0378">Hydrolase</keyword>
<evidence type="ECO:0000256" key="4">
    <source>
        <dbReference type="ARBA" id="ARBA00025742"/>
    </source>
</evidence>
<dbReference type="SUPFAM" id="SSF56300">
    <property type="entry name" value="Metallo-dependent phosphatases"/>
    <property type="match status" value="1"/>
</dbReference>
<evidence type="ECO:0000256" key="3">
    <source>
        <dbReference type="ARBA" id="ARBA00023004"/>
    </source>
</evidence>
<reference evidence="6 7" key="1">
    <citation type="submission" date="2019-03" db="EMBL/GenBank/DDBJ databases">
        <title>Genomic Encyclopedia of Type Strains, Phase IV (KMG-IV): sequencing the most valuable type-strain genomes for metagenomic binning, comparative biology and taxonomic classification.</title>
        <authorList>
            <person name="Goeker M."/>
        </authorList>
    </citation>
    <scope>NUCLEOTIDE SEQUENCE [LARGE SCALE GENOMIC DNA]</scope>
    <source>
        <strain evidence="6 7">DSM 4868</strain>
    </source>
</reference>
<dbReference type="OrthoDB" id="651281at2"/>
<evidence type="ECO:0000256" key="1">
    <source>
        <dbReference type="ARBA" id="ARBA00022723"/>
    </source>
</evidence>
<evidence type="ECO:0000313" key="6">
    <source>
        <dbReference type="EMBL" id="TCO71581.1"/>
    </source>
</evidence>
<comment type="caution">
    <text evidence="6">The sequence shown here is derived from an EMBL/GenBank/DDBJ whole genome shotgun (WGS) entry which is preliminary data.</text>
</comment>
<evidence type="ECO:0000259" key="5">
    <source>
        <dbReference type="Pfam" id="PF00149"/>
    </source>
</evidence>
<gene>
    <name evidence="6" type="ORF">EV655_10673</name>
</gene>
<accession>A0A4R2KDC1</accession>
<dbReference type="InterPro" id="IPR050884">
    <property type="entry name" value="CNP_phosphodiesterase-III"/>
</dbReference>
<dbReference type="GO" id="GO:0016787">
    <property type="term" value="F:hydrolase activity"/>
    <property type="evidence" value="ECO:0007669"/>
    <property type="project" value="UniProtKB-KW"/>
</dbReference>
<dbReference type="RefSeq" id="WP_132543856.1">
    <property type="nucleotide sequence ID" value="NZ_SLWW01000006.1"/>
</dbReference>
<sequence>MDRRGFVAGALAAGALPSAVHAGHPRRIALISDLNGSYGSTGYGRPVHAAIARIVADRPDLVIVAGDMVAGQRAAPKLTGPELAAMWAGFDLAVAAPLRRAGIPMLAVAGNHDASAYPGFEAERRAFATAAASWQPGLPFVADRAWPFHFAARAGDVLVVGLDVTVPGLPAPPQMTWLRDLLAAGRGRNRAILVVGHLPLVPVAQGRERDIIGDAAFQRVLETGQAAAYLSGHHHAFAARRIGSVLHVAQGALGGGPRKRIGETARAPQSFTWLEISDSGGLTVREVLP</sequence>
<evidence type="ECO:0000313" key="7">
    <source>
        <dbReference type="Proteomes" id="UP000295142"/>
    </source>
</evidence>
<proteinExistence type="inferred from homology"/>
<dbReference type="PANTHER" id="PTHR42988">
    <property type="entry name" value="PHOSPHOHYDROLASE"/>
    <property type="match status" value="1"/>
</dbReference>
<comment type="similarity">
    <text evidence="4">Belongs to the cyclic nucleotide phosphodiesterase class-III family.</text>
</comment>
<dbReference type="PANTHER" id="PTHR42988:SF2">
    <property type="entry name" value="CYCLIC NUCLEOTIDE PHOSPHODIESTERASE CBUA0032-RELATED"/>
    <property type="match status" value="1"/>
</dbReference>
<protein>
    <submittedName>
        <fullName evidence="6">3',5'-cyclic AMP phosphodiesterase CpdA</fullName>
    </submittedName>
</protein>
<keyword evidence="1" id="KW-0479">Metal-binding</keyword>
<dbReference type="EMBL" id="SLWW01000006">
    <property type="protein sequence ID" value="TCO71581.1"/>
    <property type="molecule type" value="Genomic_DNA"/>
</dbReference>
<keyword evidence="7" id="KW-1185">Reference proteome</keyword>
<dbReference type="Gene3D" id="3.60.21.10">
    <property type="match status" value="1"/>
</dbReference>
<dbReference type="AlphaFoldDB" id="A0A4R2KDC1"/>
<dbReference type="InterPro" id="IPR029052">
    <property type="entry name" value="Metallo-depent_PP-like"/>
</dbReference>
<evidence type="ECO:0000256" key="2">
    <source>
        <dbReference type="ARBA" id="ARBA00022801"/>
    </source>
</evidence>
<keyword evidence="3" id="KW-0408">Iron</keyword>
<organism evidence="6 7">
    <name type="scientific">Rhodovulum euryhalinum</name>
    <dbReference type="NCBI Taxonomy" id="35805"/>
    <lineage>
        <taxon>Bacteria</taxon>
        <taxon>Pseudomonadati</taxon>
        <taxon>Pseudomonadota</taxon>
        <taxon>Alphaproteobacteria</taxon>
        <taxon>Rhodobacterales</taxon>
        <taxon>Paracoccaceae</taxon>
        <taxon>Rhodovulum</taxon>
    </lineage>
</organism>
<dbReference type="Pfam" id="PF00149">
    <property type="entry name" value="Metallophos"/>
    <property type="match status" value="1"/>
</dbReference>